<dbReference type="EMBL" id="JANPWB010000008">
    <property type="protein sequence ID" value="KAJ1167103.1"/>
    <property type="molecule type" value="Genomic_DNA"/>
</dbReference>
<accession>A0AAV7SSN9</accession>
<keyword evidence="3" id="KW-1185">Reference proteome</keyword>
<evidence type="ECO:0000256" key="1">
    <source>
        <dbReference type="SAM" id="MobiDB-lite"/>
    </source>
</evidence>
<gene>
    <name evidence="2" type="ORF">NDU88_007496</name>
</gene>
<protein>
    <submittedName>
        <fullName evidence="2">Uncharacterized protein</fullName>
    </submittedName>
</protein>
<feature type="region of interest" description="Disordered" evidence="1">
    <location>
        <begin position="63"/>
        <end position="82"/>
    </location>
</feature>
<dbReference type="Proteomes" id="UP001066276">
    <property type="component" value="Chromosome 4_2"/>
</dbReference>
<name>A0AAV7SSN9_PLEWA</name>
<organism evidence="2 3">
    <name type="scientific">Pleurodeles waltl</name>
    <name type="common">Iberian ribbed newt</name>
    <dbReference type="NCBI Taxonomy" id="8319"/>
    <lineage>
        <taxon>Eukaryota</taxon>
        <taxon>Metazoa</taxon>
        <taxon>Chordata</taxon>
        <taxon>Craniata</taxon>
        <taxon>Vertebrata</taxon>
        <taxon>Euteleostomi</taxon>
        <taxon>Amphibia</taxon>
        <taxon>Batrachia</taxon>
        <taxon>Caudata</taxon>
        <taxon>Salamandroidea</taxon>
        <taxon>Salamandridae</taxon>
        <taxon>Pleurodelinae</taxon>
        <taxon>Pleurodeles</taxon>
    </lineage>
</organism>
<reference evidence="2" key="1">
    <citation type="journal article" date="2022" name="bioRxiv">
        <title>Sequencing and chromosome-scale assembly of the giantPleurodeles waltlgenome.</title>
        <authorList>
            <person name="Brown T."/>
            <person name="Elewa A."/>
            <person name="Iarovenko S."/>
            <person name="Subramanian E."/>
            <person name="Araus A.J."/>
            <person name="Petzold A."/>
            <person name="Susuki M."/>
            <person name="Suzuki K.-i.T."/>
            <person name="Hayashi T."/>
            <person name="Toyoda A."/>
            <person name="Oliveira C."/>
            <person name="Osipova E."/>
            <person name="Leigh N.D."/>
            <person name="Simon A."/>
            <person name="Yun M.H."/>
        </authorList>
    </citation>
    <scope>NUCLEOTIDE SEQUENCE</scope>
    <source>
        <strain evidence="2">20211129_DDA</strain>
        <tissue evidence="2">Liver</tissue>
    </source>
</reference>
<proteinExistence type="predicted"/>
<evidence type="ECO:0000313" key="3">
    <source>
        <dbReference type="Proteomes" id="UP001066276"/>
    </source>
</evidence>
<sequence>MKSGRVWLRAAACMGKAQRGDQAGWGHRCCVCPMTGMTPEETLGQDVRLHQVSCGGGRRDWAHGGAEGRDPCRGATGAVGET</sequence>
<feature type="compositionally biased region" description="Basic and acidic residues" evidence="1">
    <location>
        <begin position="63"/>
        <end position="72"/>
    </location>
</feature>
<evidence type="ECO:0000313" key="2">
    <source>
        <dbReference type="EMBL" id="KAJ1167103.1"/>
    </source>
</evidence>
<dbReference type="AlphaFoldDB" id="A0AAV7SSN9"/>
<comment type="caution">
    <text evidence="2">The sequence shown here is derived from an EMBL/GenBank/DDBJ whole genome shotgun (WGS) entry which is preliminary data.</text>
</comment>